<name>A0A4S4BG42_9BACL</name>
<sequence length="367" mass="40925">MSNVKLGTEQYTFEDLENKYREFIAPAFKIAVDGSDLGREGMAITDLSVETTVADKSDVVRFTINNAYDPIKRDFEWFNKNVKLGSTLEVQLGYTDQLTPVFFGYVTAIDARFPREGTPQLLVTAMDLSFKMMRGRGVRNYVDIKISDIVKQIGMEYGAVSFVIDETKATCPSFLKKPDNDYQFLNELARTLSYDFFVVGKTLYFRQKNKNKTPLMTLSWGKTLMAFNVEMNLAEQVSKVVVRSWDPKEAKVTVGQATTITKLGSNSTTGADLLQKMGSGFEETLFVNAIDQQDAKTKAEAALSERAMKLVSGEGECIGLPEIRAGRYITLDGLGSRLNQPYYIVSATHTIDGDGYITQFQVEGNAV</sequence>
<dbReference type="Proteomes" id="UP000310636">
    <property type="component" value="Unassembled WGS sequence"/>
</dbReference>
<reference evidence="2 3" key="1">
    <citation type="submission" date="2019-04" db="EMBL/GenBank/DDBJ databases">
        <title>Cohnella sp. nov. isolated from preserved vegetables.</title>
        <authorList>
            <person name="Lin S.-Y."/>
            <person name="Hung M.-H."/>
            <person name="Young C.-C."/>
        </authorList>
    </citation>
    <scope>NUCLEOTIDE SEQUENCE [LARGE SCALE GENOMIC DNA]</scope>
    <source>
        <strain evidence="2 3">CC-MHH1044</strain>
    </source>
</reference>
<proteinExistence type="predicted"/>
<dbReference type="SUPFAM" id="SSF69279">
    <property type="entry name" value="Phage tail proteins"/>
    <property type="match status" value="1"/>
</dbReference>
<evidence type="ECO:0000313" key="2">
    <source>
        <dbReference type="EMBL" id="THF73386.1"/>
    </source>
</evidence>
<dbReference type="OrthoDB" id="2641038at2"/>
<dbReference type="RefSeq" id="WP_136373380.1">
    <property type="nucleotide sequence ID" value="NZ_SSOB01000056.1"/>
</dbReference>
<dbReference type="EMBL" id="SSOB01000056">
    <property type="protein sequence ID" value="THF73386.1"/>
    <property type="molecule type" value="Genomic_DNA"/>
</dbReference>
<accession>A0A4S4BG42</accession>
<protein>
    <submittedName>
        <fullName evidence="2">Phage late control D family protein</fullName>
    </submittedName>
</protein>
<organism evidence="2 3">
    <name type="scientific">Cohnella fermenti</name>
    <dbReference type="NCBI Taxonomy" id="2565925"/>
    <lineage>
        <taxon>Bacteria</taxon>
        <taxon>Bacillati</taxon>
        <taxon>Bacillota</taxon>
        <taxon>Bacilli</taxon>
        <taxon>Bacillales</taxon>
        <taxon>Paenibacillaceae</taxon>
        <taxon>Cohnella</taxon>
    </lineage>
</organism>
<gene>
    <name evidence="2" type="ORF">E6C55_29250</name>
</gene>
<evidence type="ECO:0000313" key="3">
    <source>
        <dbReference type="Proteomes" id="UP000310636"/>
    </source>
</evidence>
<dbReference type="Pfam" id="PF24032">
    <property type="entry name" value="YQBQ"/>
    <property type="match status" value="1"/>
</dbReference>
<comment type="caution">
    <text evidence="2">The sequence shown here is derived from an EMBL/GenBank/DDBJ whole genome shotgun (WGS) entry which is preliminary data.</text>
</comment>
<keyword evidence="3" id="KW-1185">Reference proteome</keyword>
<feature type="domain" description="YqbQ/XkdQ" evidence="1">
    <location>
        <begin position="62"/>
        <end position="360"/>
    </location>
</feature>
<evidence type="ECO:0000259" key="1">
    <source>
        <dbReference type="Pfam" id="PF24032"/>
    </source>
</evidence>
<dbReference type="AlphaFoldDB" id="A0A4S4BG42"/>
<dbReference type="InterPro" id="IPR056937">
    <property type="entry name" value="YqbQ/XkdQ"/>
</dbReference>